<dbReference type="InterPro" id="IPR029063">
    <property type="entry name" value="SAM-dependent_MTases_sf"/>
</dbReference>
<dbReference type="KEGG" id="mlr:MELLADRAFT_32431"/>
<name>F4R3Y1_MELLP</name>
<accession>F4R3Y1</accession>
<evidence type="ECO:0000256" key="1">
    <source>
        <dbReference type="ARBA" id="ARBA00018517"/>
    </source>
</evidence>
<dbReference type="InParanoid" id="F4R3Y1"/>
<keyword evidence="9" id="KW-1185">Reference proteome</keyword>
<evidence type="ECO:0000256" key="5">
    <source>
        <dbReference type="ARBA" id="ARBA00048763"/>
    </source>
</evidence>
<comment type="catalytic activity">
    <reaction evidence="5">
        <text>a 5'-end (N(2),N(7)-dimethyl 5'-triphosphoguanosine)-ribonucleoside in snRNA + S-adenosyl-L-methionine = a 5'-end (N(2),N(2),N(7)-trimethyl 5'-triphosphoguanosine)-ribonucleoside in snRNA + S-adenosyl-L-homocysteine + H(+)</text>
        <dbReference type="Rhea" id="RHEA:78479"/>
        <dbReference type="Rhea" id="RHEA-COMP:19087"/>
        <dbReference type="Rhea" id="RHEA-COMP:19089"/>
        <dbReference type="ChEBI" id="CHEBI:15378"/>
        <dbReference type="ChEBI" id="CHEBI:57856"/>
        <dbReference type="ChEBI" id="CHEBI:59789"/>
        <dbReference type="ChEBI" id="CHEBI:167623"/>
        <dbReference type="ChEBI" id="CHEBI:172880"/>
    </reaction>
    <physiologicalReaction direction="left-to-right" evidence="5">
        <dbReference type="Rhea" id="RHEA:78480"/>
    </physiologicalReaction>
</comment>
<dbReference type="EMBL" id="GL883090">
    <property type="protein sequence ID" value="EGG13083.1"/>
    <property type="molecule type" value="Genomic_DNA"/>
</dbReference>
<evidence type="ECO:0000313" key="8">
    <source>
        <dbReference type="EMBL" id="EGG13083.1"/>
    </source>
</evidence>
<dbReference type="GeneID" id="18927208"/>
<dbReference type="GO" id="GO:0015030">
    <property type="term" value="C:Cajal body"/>
    <property type="evidence" value="ECO:0007669"/>
    <property type="project" value="EnsemblFungi"/>
</dbReference>
<feature type="non-terminal residue" evidence="8">
    <location>
        <position position="1"/>
    </location>
</feature>
<dbReference type="FunCoup" id="F4R3Y1">
    <property type="interactions" value="212"/>
</dbReference>
<organism evidence="9">
    <name type="scientific">Melampsora larici-populina (strain 98AG31 / pathotype 3-4-7)</name>
    <name type="common">Poplar leaf rust fungus</name>
    <dbReference type="NCBI Taxonomy" id="747676"/>
    <lineage>
        <taxon>Eukaryota</taxon>
        <taxon>Fungi</taxon>
        <taxon>Dikarya</taxon>
        <taxon>Basidiomycota</taxon>
        <taxon>Pucciniomycotina</taxon>
        <taxon>Pucciniomycetes</taxon>
        <taxon>Pucciniales</taxon>
        <taxon>Melampsoraceae</taxon>
        <taxon>Melampsora</taxon>
    </lineage>
</organism>
<comment type="catalytic activity">
    <reaction evidence="4">
        <text>a 5'-end (N(7)-methyl 5'-triphosphoguanosine)-ribonucleoside in snoRNA + S-adenosyl-L-methionine = a 5'-end (N(2),N(7)-dimethyl 5'-triphosphoguanosine)-ribonucleoside in snoRNA + S-adenosyl-L-homocysteine + H(+)</text>
        <dbReference type="Rhea" id="RHEA:78475"/>
        <dbReference type="Rhea" id="RHEA-COMP:19086"/>
        <dbReference type="Rhea" id="RHEA-COMP:19088"/>
        <dbReference type="ChEBI" id="CHEBI:15378"/>
        <dbReference type="ChEBI" id="CHEBI:57856"/>
        <dbReference type="ChEBI" id="CHEBI:59789"/>
        <dbReference type="ChEBI" id="CHEBI:156461"/>
        <dbReference type="ChEBI" id="CHEBI:172880"/>
    </reaction>
    <physiologicalReaction direction="left-to-right" evidence="4">
        <dbReference type="Rhea" id="RHEA:78476"/>
    </physiologicalReaction>
</comment>
<evidence type="ECO:0000256" key="3">
    <source>
        <dbReference type="ARBA" id="ARBA00047418"/>
    </source>
</evidence>
<gene>
    <name evidence="8" type="ORF">MELLADRAFT_32431</name>
</gene>
<dbReference type="Proteomes" id="UP000001072">
    <property type="component" value="Unassembled WGS sequence"/>
</dbReference>
<dbReference type="PANTHER" id="PTHR14741:SF32">
    <property type="entry name" value="TRIMETHYLGUANOSINE SYNTHASE"/>
    <property type="match status" value="1"/>
</dbReference>
<dbReference type="CDD" id="cd02440">
    <property type="entry name" value="AdoMet_MTases"/>
    <property type="match status" value="1"/>
</dbReference>
<dbReference type="AlphaFoldDB" id="F4R3Y1"/>
<dbReference type="Pfam" id="PF09445">
    <property type="entry name" value="Methyltransf_15"/>
    <property type="match status" value="1"/>
</dbReference>
<evidence type="ECO:0000256" key="6">
    <source>
        <dbReference type="ARBA" id="ARBA00049075"/>
    </source>
</evidence>
<proteinExistence type="inferred from homology"/>
<evidence type="ECO:0000256" key="7">
    <source>
        <dbReference type="ARBA" id="ARBA00049790"/>
    </source>
</evidence>
<sequence length="218" mass="24568">WYQRNRLFWRFDEGIKLDHQSWYSVTPEGIARQIAERCRLVIVDAFCGAGGNAIQFASTSDRVIAIDIDPNKIALAEHNATVYGVEDKIEFICADFIEWIQNQEKGSVDVIFLSPPWGGVDYLSFNSPNKSHNQSKPSEPTGFYPLTELQPIPGKELFSITSKVTPNIAFYLPRNLDVDQVADLVDQDVKIEVEEAWMTSKCKAVTVYFGDLVAKTVT</sequence>
<dbReference type="GO" id="GO:0071164">
    <property type="term" value="F:RNA cap trimethylguanosine synthase activity"/>
    <property type="evidence" value="ECO:0007669"/>
    <property type="project" value="EnsemblFungi"/>
</dbReference>
<evidence type="ECO:0000256" key="4">
    <source>
        <dbReference type="ARBA" id="ARBA00048740"/>
    </source>
</evidence>
<comment type="catalytic activity">
    <reaction evidence="6">
        <text>a 5'-end (N(7)-methyl 5'-triphosphoguanosine)-ribonucleoside in snRNA + S-adenosyl-L-methionine = a 5'-end (N(2),N(7)-dimethyl 5'-triphosphoguanosine)-ribonucleoside in snRNA + S-adenosyl-L-homocysteine + H(+)</text>
        <dbReference type="Rhea" id="RHEA:78471"/>
        <dbReference type="Rhea" id="RHEA-COMP:19085"/>
        <dbReference type="Rhea" id="RHEA-COMP:19087"/>
        <dbReference type="ChEBI" id="CHEBI:15378"/>
        <dbReference type="ChEBI" id="CHEBI:57856"/>
        <dbReference type="ChEBI" id="CHEBI:59789"/>
        <dbReference type="ChEBI" id="CHEBI:156461"/>
        <dbReference type="ChEBI" id="CHEBI:172880"/>
    </reaction>
    <physiologicalReaction direction="left-to-right" evidence="6">
        <dbReference type="Rhea" id="RHEA:78472"/>
    </physiologicalReaction>
</comment>
<evidence type="ECO:0000256" key="2">
    <source>
        <dbReference type="ARBA" id="ARBA00025783"/>
    </source>
</evidence>
<comment type="similarity">
    <text evidence="2">Belongs to the methyltransferase superfamily. Trimethylguanosine synthase family.</text>
</comment>
<dbReference type="eggNOG" id="KOG2730">
    <property type="taxonomic scope" value="Eukaryota"/>
</dbReference>
<evidence type="ECO:0000313" key="9">
    <source>
        <dbReference type="Proteomes" id="UP000001072"/>
    </source>
</evidence>
<protein>
    <recommendedName>
        <fullName evidence="1">Trimethylguanosine synthase</fullName>
    </recommendedName>
    <alternativeName>
        <fullName evidence="7">Cap-specific guanine-N(2) methyltransferase</fullName>
    </alternativeName>
</protein>
<dbReference type="RefSeq" id="XP_007404021.1">
    <property type="nucleotide sequence ID" value="XM_007403959.1"/>
</dbReference>
<dbReference type="OrthoDB" id="194443at2759"/>
<dbReference type="PANTHER" id="PTHR14741">
    <property type="entry name" value="S-ADENOSYLMETHIONINE-DEPENDENT METHYLTRANSFERASE RELATED"/>
    <property type="match status" value="1"/>
</dbReference>
<reference evidence="9" key="1">
    <citation type="journal article" date="2011" name="Proc. Natl. Acad. Sci. U.S.A.">
        <title>Obligate biotrophy features unraveled by the genomic analysis of rust fungi.</title>
        <authorList>
            <person name="Duplessis S."/>
            <person name="Cuomo C.A."/>
            <person name="Lin Y.-C."/>
            <person name="Aerts A."/>
            <person name="Tisserant E."/>
            <person name="Veneault-Fourrey C."/>
            <person name="Joly D.L."/>
            <person name="Hacquard S."/>
            <person name="Amselem J."/>
            <person name="Cantarel B.L."/>
            <person name="Chiu R."/>
            <person name="Coutinho P.M."/>
            <person name="Feau N."/>
            <person name="Field M."/>
            <person name="Frey P."/>
            <person name="Gelhaye E."/>
            <person name="Goldberg J."/>
            <person name="Grabherr M.G."/>
            <person name="Kodira C.D."/>
            <person name="Kohler A."/>
            <person name="Kuees U."/>
            <person name="Lindquist E.A."/>
            <person name="Lucas S.M."/>
            <person name="Mago R."/>
            <person name="Mauceli E."/>
            <person name="Morin E."/>
            <person name="Murat C."/>
            <person name="Pangilinan J.L."/>
            <person name="Park R."/>
            <person name="Pearson M."/>
            <person name="Quesneville H."/>
            <person name="Rouhier N."/>
            <person name="Sakthikumar S."/>
            <person name="Salamov A.A."/>
            <person name="Schmutz J."/>
            <person name="Selles B."/>
            <person name="Shapiro H."/>
            <person name="Tanguay P."/>
            <person name="Tuskan G.A."/>
            <person name="Henrissat B."/>
            <person name="Van de Peer Y."/>
            <person name="Rouze P."/>
            <person name="Ellis J.G."/>
            <person name="Dodds P.N."/>
            <person name="Schein J.E."/>
            <person name="Zhong S."/>
            <person name="Hamelin R.C."/>
            <person name="Grigoriev I.V."/>
            <person name="Szabo L.J."/>
            <person name="Martin F."/>
        </authorList>
    </citation>
    <scope>NUCLEOTIDE SEQUENCE [LARGE SCALE GENOMIC DNA]</scope>
    <source>
        <strain evidence="9">98AG31 / pathotype 3-4-7</strain>
    </source>
</reference>
<dbReference type="InterPro" id="IPR019012">
    <property type="entry name" value="RNA_cap_Gua-N2-MeTrfase"/>
</dbReference>
<dbReference type="Gene3D" id="3.40.50.150">
    <property type="entry name" value="Vaccinia Virus protein VP39"/>
    <property type="match status" value="1"/>
</dbReference>
<comment type="catalytic activity">
    <reaction evidence="3">
        <text>a 5'-end (N(2),N(7)-dimethyl 5'-triphosphoguanosine)-ribonucleoside in snoRNA + S-adenosyl-L-methionine = a 5'-end (N(2),N(2),N(7)-trimethyl 5'-triphosphoguanosine)-ribonucleoside in snoRNA + S-adenosyl-L-homocysteine + H(+)</text>
        <dbReference type="Rhea" id="RHEA:78507"/>
        <dbReference type="Rhea" id="RHEA-COMP:19088"/>
        <dbReference type="Rhea" id="RHEA-COMP:19090"/>
        <dbReference type="ChEBI" id="CHEBI:15378"/>
        <dbReference type="ChEBI" id="CHEBI:57856"/>
        <dbReference type="ChEBI" id="CHEBI:59789"/>
        <dbReference type="ChEBI" id="CHEBI:167623"/>
        <dbReference type="ChEBI" id="CHEBI:172880"/>
    </reaction>
    <physiologicalReaction direction="left-to-right" evidence="3">
        <dbReference type="Rhea" id="RHEA:78508"/>
    </physiologicalReaction>
</comment>
<dbReference type="SUPFAM" id="SSF53335">
    <property type="entry name" value="S-adenosyl-L-methionine-dependent methyltransferases"/>
    <property type="match status" value="1"/>
</dbReference>
<dbReference type="VEuPathDB" id="FungiDB:MELLADRAFT_32431"/>
<dbReference type="STRING" id="747676.F4R3Y1"/>
<dbReference type="HOGENOM" id="CLU_029658_3_1_1"/>